<protein>
    <submittedName>
        <fullName evidence="1">6701_t:CDS:1</fullName>
    </submittedName>
</protein>
<name>A0ACA9P0A1_9GLOM</name>
<comment type="caution">
    <text evidence="1">The sequence shown here is derived from an EMBL/GenBank/DDBJ whole genome shotgun (WGS) entry which is preliminary data.</text>
</comment>
<dbReference type="EMBL" id="CAJVPM010032888">
    <property type="protein sequence ID" value="CAG8683771.1"/>
    <property type="molecule type" value="Genomic_DNA"/>
</dbReference>
<evidence type="ECO:0000313" key="1">
    <source>
        <dbReference type="EMBL" id="CAG8683771.1"/>
    </source>
</evidence>
<evidence type="ECO:0000313" key="2">
    <source>
        <dbReference type="Proteomes" id="UP000789860"/>
    </source>
</evidence>
<proteinExistence type="predicted"/>
<reference evidence="1" key="1">
    <citation type="submission" date="2021-06" db="EMBL/GenBank/DDBJ databases">
        <authorList>
            <person name="Kallberg Y."/>
            <person name="Tangrot J."/>
            <person name="Rosling A."/>
        </authorList>
    </citation>
    <scope>NUCLEOTIDE SEQUENCE</scope>
    <source>
        <strain evidence="1">AU212A</strain>
    </source>
</reference>
<dbReference type="Proteomes" id="UP000789860">
    <property type="component" value="Unassembled WGS sequence"/>
</dbReference>
<accession>A0ACA9P0A1</accession>
<organism evidence="1 2">
    <name type="scientific">Scutellospora calospora</name>
    <dbReference type="NCBI Taxonomy" id="85575"/>
    <lineage>
        <taxon>Eukaryota</taxon>
        <taxon>Fungi</taxon>
        <taxon>Fungi incertae sedis</taxon>
        <taxon>Mucoromycota</taxon>
        <taxon>Glomeromycotina</taxon>
        <taxon>Glomeromycetes</taxon>
        <taxon>Diversisporales</taxon>
        <taxon>Gigasporaceae</taxon>
        <taxon>Scutellospora</taxon>
    </lineage>
</organism>
<keyword evidence="2" id="KW-1185">Reference proteome</keyword>
<sequence>TCTRHLASLIDCLNLLMLYASYTVFKYGIEAHYRDTDIVELTQELSLDFRNMAKN</sequence>
<feature type="non-terminal residue" evidence="1">
    <location>
        <position position="1"/>
    </location>
</feature>
<gene>
    <name evidence="1" type="ORF">SCALOS_LOCUS9829</name>
</gene>